<reference evidence="4" key="1">
    <citation type="journal article" date="2013" name="Nat. Genet.">
        <title>The Capsella rubella genome and the genomic consequences of rapid mating system evolution.</title>
        <authorList>
            <person name="Slotte T."/>
            <person name="Hazzouri K.M."/>
            <person name="Agren J.A."/>
            <person name="Koenig D."/>
            <person name="Maumus F."/>
            <person name="Guo Y.L."/>
            <person name="Steige K."/>
            <person name="Platts A.E."/>
            <person name="Escobar J.S."/>
            <person name="Newman L.K."/>
            <person name="Wang W."/>
            <person name="Mandakova T."/>
            <person name="Vello E."/>
            <person name="Smith L.M."/>
            <person name="Henz S.R."/>
            <person name="Steffen J."/>
            <person name="Takuno S."/>
            <person name="Brandvain Y."/>
            <person name="Coop G."/>
            <person name="Andolfatto P."/>
            <person name="Hu T.T."/>
            <person name="Blanchette M."/>
            <person name="Clark R.M."/>
            <person name="Quesneville H."/>
            <person name="Nordborg M."/>
            <person name="Gaut B.S."/>
            <person name="Lysak M.A."/>
            <person name="Jenkins J."/>
            <person name="Grimwood J."/>
            <person name="Chapman J."/>
            <person name="Prochnik S."/>
            <person name="Shu S."/>
            <person name="Rokhsar D."/>
            <person name="Schmutz J."/>
            <person name="Weigel D."/>
            <person name="Wright S.I."/>
        </authorList>
    </citation>
    <scope>NUCLEOTIDE SEQUENCE [LARGE SCALE GENOMIC DNA]</scope>
    <source>
        <strain evidence="4">cv. Monte Gargano</strain>
    </source>
</reference>
<dbReference type="Pfam" id="PF24758">
    <property type="entry name" value="LRR_At5g56370"/>
    <property type="match status" value="1"/>
</dbReference>
<dbReference type="KEGG" id="crb:17887513"/>
<proteinExistence type="predicted"/>
<keyword evidence="4" id="KW-1185">Reference proteome</keyword>
<dbReference type="Proteomes" id="UP000029121">
    <property type="component" value="Unassembled WGS sequence"/>
</dbReference>
<dbReference type="AlphaFoldDB" id="R0FNJ7"/>
<dbReference type="Pfam" id="PF08387">
    <property type="entry name" value="FBD"/>
    <property type="match status" value="1"/>
</dbReference>
<dbReference type="SMART" id="SM00256">
    <property type="entry name" value="FBOX"/>
    <property type="match status" value="1"/>
</dbReference>
<organism evidence="3 4">
    <name type="scientific">Capsella rubella</name>
    <dbReference type="NCBI Taxonomy" id="81985"/>
    <lineage>
        <taxon>Eukaryota</taxon>
        <taxon>Viridiplantae</taxon>
        <taxon>Streptophyta</taxon>
        <taxon>Embryophyta</taxon>
        <taxon>Tracheophyta</taxon>
        <taxon>Spermatophyta</taxon>
        <taxon>Magnoliopsida</taxon>
        <taxon>eudicotyledons</taxon>
        <taxon>Gunneridae</taxon>
        <taxon>Pentapetalae</taxon>
        <taxon>rosids</taxon>
        <taxon>malvids</taxon>
        <taxon>Brassicales</taxon>
        <taxon>Brassicaceae</taxon>
        <taxon>Camelineae</taxon>
        <taxon>Capsella</taxon>
    </lineage>
</organism>
<gene>
    <name evidence="3" type="ORF">CARUB_v10017242mg</name>
</gene>
<evidence type="ECO:0000259" key="2">
    <source>
        <dbReference type="SMART" id="SM00579"/>
    </source>
</evidence>
<dbReference type="PANTHER" id="PTHR31900">
    <property type="entry name" value="F-BOX/RNI SUPERFAMILY PROTEIN-RELATED"/>
    <property type="match status" value="1"/>
</dbReference>
<dbReference type="STRING" id="81985.R0FNJ7"/>
<dbReference type="SUPFAM" id="SSF52047">
    <property type="entry name" value="RNI-like"/>
    <property type="match status" value="1"/>
</dbReference>
<dbReference type="InterPro" id="IPR032675">
    <property type="entry name" value="LRR_dom_sf"/>
</dbReference>
<dbReference type="eggNOG" id="ENOG502RYTW">
    <property type="taxonomic scope" value="Eukaryota"/>
</dbReference>
<dbReference type="InterPro" id="IPR001810">
    <property type="entry name" value="F-box_dom"/>
</dbReference>
<sequence length="449" mass="51391">MEQEQRNRGIVNEEDMMNLLPEALILRILCFLPTKTVVATSVLSKQWRSLWKLVPNLEFNSEDCESEHLSFSEIVCKSFLSHKAPVLESFRLLFGSDSVNFVDVGLWVGIAFARHLRELVLDFYPAGQETFTFPSSLCTCNTLESLKLVLGIFVDIPSPVLIKSLRTLHLEFVSFKDDASVRNLLSSCPSLEQLDVYRGDDSDVEIFSIEVPSLLRLTIHDTNDGPEFWGYLINAPCLKYLQIEDLRCPGFSMNAPELVEASFVEAVSINNEKLLGSLTSVKRLLLHLSPLRIAYPTGTIFYQLVSLEMYTRIAEWWNLLTRMLENSPKLQVLKVTDKYHHVRSDSLVGGKWNEPKDIPECLLSHLETFVWKRFNWGREEEKEIATYIQKNARQLKKATFSTNPIESKEINKVKERRKVLDELDGVVRASNSCHLVFKFDSPSYLSDSS</sequence>
<dbReference type="OrthoDB" id="1001574at2759"/>
<dbReference type="SUPFAM" id="SSF81383">
    <property type="entry name" value="F-box domain"/>
    <property type="match status" value="1"/>
</dbReference>
<dbReference type="Gene3D" id="1.20.1280.50">
    <property type="match status" value="1"/>
</dbReference>
<name>R0FNJ7_9BRAS</name>
<feature type="domain" description="FBD" evidence="2">
    <location>
        <begin position="360"/>
        <end position="438"/>
    </location>
</feature>
<dbReference type="Gene3D" id="3.80.10.10">
    <property type="entry name" value="Ribonuclease Inhibitor"/>
    <property type="match status" value="1"/>
</dbReference>
<feature type="domain" description="F-box" evidence="1">
    <location>
        <begin position="20"/>
        <end position="61"/>
    </location>
</feature>
<dbReference type="SMART" id="SM00579">
    <property type="entry name" value="FBD"/>
    <property type="match status" value="1"/>
</dbReference>
<dbReference type="EMBL" id="KB870809">
    <property type="protein sequence ID" value="EOA24027.1"/>
    <property type="molecule type" value="Genomic_DNA"/>
</dbReference>
<evidence type="ECO:0000313" key="3">
    <source>
        <dbReference type="EMBL" id="EOA24027.1"/>
    </source>
</evidence>
<evidence type="ECO:0000259" key="1">
    <source>
        <dbReference type="SMART" id="SM00256"/>
    </source>
</evidence>
<dbReference type="InterPro" id="IPR053781">
    <property type="entry name" value="F-box_AtFBL13-like"/>
</dbReference>
<accession>R0FNJ7</accession>
<dbReference type="InterPro" id="IPR050232">
    <property type="entry name" value="FBL13/AtMIF1-like"/>
</dbReference>
<evidence type="ECO:0008006" key="5">
    <source>
        <dbReference type="Google" id="ProtNLM"/>
    </source>
</evidence>
<dbReference type="InterPro" id="IPR036047">
    <property type="entry name" value="F-box-like_dom_sf"/>
</dbReference>
<dbReference type="PANTHER" id="PTHR31900:SF34">
    <property type="entry name" value="EMB|CAB62440.1-RELATED"/>
    <property type="match status" value="1"/>
</dbReference>
<dbReference type="InterPro" id="IPR006566">
    <property type="entry name" value="FBD"/>
</dbReference>
<dbReference type="Pfam" id="PF00646">
    <property type="entry name" value="F-box"/>
    <property type="match status" value="1"/>
</dbReference>
<dbReference type="CDD" id="cd22160">
    <property type="entry name" value="F-box_AtFBL13-like"/>
    <property type="match status" value="1"/>
</dbReference>
<dbReference type="InterPro" id="IPR055411">
    <property type="entry name" value="LRR_FXL15/At3g58940/PEG3-like"/>
</dbReference>
<protein>
    <recommendedName>
        <fullName evidence="5">F-box domain-containing protein</fullName>
    </recommendedName>
</protein>
<evidence type="ECO:0000313" key="4">
    <source>
        <dbReference type="Proteomes" id="UP000029121"/>
    </source>
</evidence>